<reference evidence="4" key="1">
    <citation type="submission" date="2023-03" db="EMBL/GenBank/DDBJ databases">
        <title>Andean soil-derived lignocellulolytic bacterial consortium as a source of novel taxa and putative plastic-active enzymes.</title>
        <authorList>
            <person name="Diaz-Garcia L."/>
            <person name="Chuvochina M."/>
            <person name="Feuerriegel G."/>
            <person name="Bunk B."/>
            <person name="Sproer C."/>
            <person name="Streit W.R."/>
            <person name="Rodriguez L.M."/>
            <person name="Overmann J."/>
            <person name="Jimenez D.J."/>
        </authorList>
    </citation>
    <scope>NUCLEOTIDE SEQUENCE</scope>
    <source>
        <strain evidence="4">MAG 2441</strain>
    </source>
</reference>
<dbReference type="InterPro" id="IPR032774">
    <property type="entry name" value="WG_beta_rep"/>
</dbReference>
<dbReference type="PANTHER" id="PTHR37841:SF1">
    <property type="entry name" value="DUF3298 DOMAIN-CONTAINING PROTEIN"/>
    <property type="match status" value="1"/>
</dbReference>
<feature type="chain" id="PRO_5041655352" evidence="2">
    <location>
        <begin position="27"/>
        <end position="687"/>
    </location>
</feature>
<sequence length="687" mass="75687">MRLIYSKLRFHTLVLCALLLCATPYAGVSAATTSSQNVTFTDVAGEYYHFLALDNKGNVWGWGNNISGQLGEDNISYHTVPVRIKGFENVKLIDAGYDHSTVVKQDGTVWVWSANQGDSQPRQVKGISEVIDIADSAYYTLVLRKDGTVWGWGRNDVGQLGNGQNGDDEALPVQVQLLSDVTAISASFNESLAVTSDGNVWRWGAVFKCSGNTCKKEIVNSPVLFEGLSNVKSLSDGIALLQDGSVVKWGINYQGSIGTGTMEYSYFPDPIPMSSLTDIVQVSKTRAVTKDGKVWSWGPNSYGQVGDGTTEPRPRPIKLSKIDNVADITSGEEVTVALTRDGKLYEWGNNNNGQISNESAKVMAPTPVPMTRQIVTYVLPIPWHPNDWTYAWTYLDDKGSVVKDNQIYYRVKPFSEGLAAVHRASNNLWTFITVNGEPAFSVNYRVVKDFHQGRAAVKDQDGWQFINTKGEFISQDRYLNVGNFANGLAPVLDGKKWGYINLSGKMAIAPQFSSAQSFANGLAAVKTNGKWGFIDMKGKVVIKTVYTAVGSFTGQAAAVNQNGKWGYINKTGAWMIKPEYEDAKAFSNTPLAPIKIKGKWGYINLEGKLLISPQYEDATPFQEGLASVKKNGLWAIINSNGKMLTSFEFVEVQPYNNKFAWVVTKTDNGYIDSTGKWYYKDKIVKLP</sequence>
<dbReference type="Pfam" id="PF14903">
    <property type="entry name" value="WG_beta_rep"/>
    <property type="match status" value="2"/>
</dbReference>
<dbReference type="SUPFAM" id="SSF69360">
    <property type="entry name" value="Cell wall binding repeat"/>
    <property type="match status" value="2"/>
</dbReference>
<dbReference type="AlphaFoldDB" id="A0AA95JFY0"/>
<feature type="signal peptide" evidence="2">
    <location>
        <begin position="1"/>
        <end position="26"/>
    </location>
</feature>
<dbReference type="PROSITE" id="PS50012">
    <property type="entry name" value="RCC1_3"/>
    <property type="match status" value="3"/>
</dbReference>
<dbReference type="InterPro" id="IPR000408">
    <property type="entry name" value="Reg_chr_condens"/>
</dbReference>
<keyword evidence="2" id="KW-0732">Signal</keyword>
<proteinExistence type="predicted"/>
<evidence type="ECO:0000256" key="2">
    <source>
        <dbReference type="SAM" id="SignalP"/>
    </source>
</evidence>
<feature type="domain" description="RCC1-like" evidence="3">
    <location>
        <begin position="128"/>
        <end position="370"/>
    </location>
</feature>
<dbReference type="SUPFAM" id="SSF50985">
    <property type="entry name" value="RCC1/BLIP-II"/>
    <property type="match status" value="2"/>
</dbReference>
<evidence type="ECO:0000259" key="3">
    <source>
        <dbReference type="Pfam" id="PF25390"/>
    </source>
</evidence>
<dbReference type="Pfam" id="PF25390">
    <property type="entry name" value="WD40_RLD"/>
    <property type="match status" value="1"/>
</dbReference>
<protein>
    <submittedName>
        <fullName evidence="4">WG repeat-containing protein</fullName>
    </submittedName>
</protein>
<evidence type="ECO:0000313" key="4">
    <source>
        <dbReference type="EMBL" id="WEK54355.1"/>
    </source>
</evidence>
<keyword evidence="5" id="KW-1185">Reference proteome</keyword>
<dbReference type="Gene3D" id="2.130.10.30">
    <property type="entry name" value="Regulator of chromosome condensation 1/beta-lactamase-inhibitor protein II"/>
    <property type="match status" value="3"/>
</dbReference>
<dbReference type="Pfam" id="PF00415">
    <property type="entry name" value="RCC1"/>
    <property type="match status" value="1"/>
</dbReference>
<dbReference type="InterPro" id="IPR058923">
    <property type="entry name" value="RCC1-like_dom"/>
</dbReference>
<dbReference type="PRINTS" id="PR00633">
    <property type="entry name" value="RCCNDNSATION"/>
</dbReference>
<dbReference type="InterPro" id="IPR009091">
    <property type="entry name" value="RCC1/BLIP-II"/>
</dbReference>
<name>A0AA95JFY0_9BACL</name>
<evidence type="ECO:0000313" key="5">
    <source>
        <dbReference type="Proteomes" id="UP001178662"/>
    </source>
</evidence>
<gene>
    <name evidence="4" type="ORF">P0Y55_17755</name>
</gene>
<accession>A0AA95JFY0</accession>
<dbReference type="PANTHER" id="PTHR37841">
    <property type="entry name" value="GLR2918 PROTEIN"/>
    <property type="match status" value="1"/>
</dbReference>
<keyword evidence="1" id="KW-0677">Repeat</keyword>
<evidence type="ECO:0000256" key="1">
    <source>
        <dbReference type="ARBA" id="ARBA00022737"/>
    </source>
</evidence>
<dbReference type="Proteomes" id="UP001178662">
    <property type="component" value="Chromosome"/>
</dbReference>
<organism evidence="4 5">
    <name type="scientific">Candidatus Cohnella colombiensis</name>
    <dbReference type="NCBI Taxonomy" id="3121368"/>
    <lineage>
        <taxon>Bacteria</taxon>
        <taxon>Bacillati</taxon>
        <taxon>Bacillota</taxon>
        <taxon>Bacilli</taxon>
        <taxon>Bacillales</taxon>
        <taxon>Paenibacillaceae</taxon>
        <taxon>Cohnella</taxon>
    </lineage>
</organism>
<dbReference type="EMBL" id="CP119317">
    <property type="protein sequence ID" value="WEK54355.1"/>
    <property type="molecule type" value="Genomic_DNA"/>
</dbReference>